<evidence type="ECO:0000256" key="1">
    <source>
        <dbReference type="ARBA" id="ARBA00005715"/>
    </source>
</evidence>
<keyword evidence="4" id="KW-0418">Kinase</keyword>
<evidence type="ECO:0000259" key="7">
    <source>
        <dbReference type="Pfam" id="PF07005"/>
    </source>
</evidence>
<protein>
    <submittedName>
        <fullName evidence="9">Uncharacterized protein YgbK (DUF1537 family)</fullName>
    </submittedName>
</protein>
<dbReference type="InterPro" id="IPR031475">
    <property type="entry name" value="NBD_C"/>
</dbReference>
<feature type="domain" description="Four-carbon acid sugar kinase N-terminal" evidence="7">
    <location>
        <begin position="19"/>
        <end position="226"/>
    </location>
</feature>
<evidence type="ECO:0000256" key="6">
    <source>
        <dbReference type="ARBA" id="ARBA00023277"/>
    </source>
</evidence>
<name>A0A660L5M9_9ACTN</name>
<dbReference type="OrthoDB" id="153193at2"/>
<comment type="caution">
    <text evidence="9">The sequence shown here is derived from an EMBL/GenBank/DDBJ whole genome shotgun (WGS) entry which is preliminary data.</text>
</comment>
<dbReference type="InterPro" id="IPR037051">
    <property type="entry name" value="4-carb_acid_sugar_kinase_N_sf"/>
</dbReference>
<dbReference type="InterPro" id="IPR010737">
    <property type="entry name" value="4-carb_acid_sugar_kinase_N"/>
</dbReference>
<evidence type="ECO:0000313" key="10">
    <source>
        <dbReference type="Proteomes" id="UP000278962"/>
    </source>
</evidence>
<reference evidence="9 10" key="1">
    <citation type="submission" date="2018-10" db="EMBL/GenBank/DDBJ databases">
        <title>Genomic Encyclopedia of Archaeal and Bacterial Type Strains, Phase II (KMG-II): from individual species to whole genera.</title>
        <authorList>
            <person name="Goeker M."/>
        </authorList>
    </citation>
    <scope>NUCLEOTIDE SEQUENCE [LARGE SCALE GENOMIC DNA]</scope>
    <source>
        <strain evidence="9 10">DSM 14954</strain>
    </source>
</reference>
<evidence type="ECO:0000259" key="8">
    <source>
        <dbReference type="Pfam" id="PF17042"/>
    </source>
</evidence>
<keyword evidence="3" id="KW-0547">Nucleotide-binding</keyword>
<evidence type="ECO:0000313" key="9">
    <source>
        <dbReference type="EMBL" id="RKQ87223.1"/>
    </source>
</evidence>
<evidence type="ECO:0000256" key="5">
    <source>
        <dbReference type="ARBA" id="ARBA00022840"/>
    </source>
</evidence>
<dbReference type="AlphaFoldDB" id="A0A660L5M9"/>
<evidence type="ECO:0000256" key="4">
    <source>
        <dbReference type="ARBA" id="ARBA00022777"/>
    </source>
</evidence>
<dbReference type="GO" id="GO:0005524">
    <property type="term" value="F:ATP binding"/>
    <property type="evidence" value="ECO:0007669"/>
    <property type="project" value="UniProtKB-KW"/>
</dbReference>
<evidence type="ECO:0000256" key="3">
    <source>
        <dbReference type="ARBA" id="ARBA00022741"/>
    </source>
</evidence>
<evidence type="ECO:0000256" key="2">
    <source>
        <dbReference type="ARBA" id="ARBA00022679"/>
    </source>
</evidence>
<dbReference type="EMBL" id="RBIL01000002">
    <property type="protein sequence ID" value="RKQ87223.1"/>
    <property type="molecule type" value="Genomic_DNA"/>
</dbReference>
<accession>A0A660L5M9</accession>
<dbReference type="Gene3D" id="3.40.50.10840">
    <property type="entry name" value="Putative sugar-binding, N-terminal domain"/>
    <property type="match status" value="1"/>
</dbReference>
<dbReference type="InterPro" id="IPR042213">
    <property type="entry name" value="NBD_C_sf"/>
</dbReference>
<feature type="domain" description="Four-carbon acid sugar kinase nucleotide binding" evidence="8">
    <location>
        <begin position="246"/>
        <end position="397"/>
    </location>
</feature>
<keyword evidence="10" id="KW-1185">Reference proteome</keyword>
<dbReference type="Proteomes" id="UP000278962">
    <property type="component" value="Unassembled WGS sequence"/>
</dbReference>
<dbReference type="SUPFAM" id="SSF142764">
    <property type="entry name" value="YgbK-like"/>
    <property type="match status" value="1"/>
</dbReference>
<dbReference type="Pfam" id="PF07005">
    <property type="entry name" value="SBD_N"/>
    <property type="match status" value="1"/>
</dbReference>
<keyword evidence="6" id="KW-0119">Carbohydrate metabolism</keyword>
<dbReference type="GO" id="GO:0016301">
    <property type="term" value="F:kinase activity"/>
    <property type="evidence" value="ECO:0007669"/>
    <property type="project" value="UniProtKB-KW"/>
</dbReference>
<sequence length="406" mass="43524">MAKAVARTASRPGRLQAVIAVLDDDPTGSQTVHGAMIVTALDELADAPLTFYLTNTRSLPEPEAVERTYDLARRLFEHDPAVELISRSDSTLRGHVVAEVEAIDRARRDVLGDGYDGVLLIPAFFEAGRFTRGDVHYAGDTPVGETEFAQDTTFGFSASNLVDFVAEKGGGEAWSFDADRLPEARDGQWIVVNAESYADLDAVVHGVRASGRTFLYRTGPSFPRALAGLEERPPLAGIPRREGHGLVVVGSHVGLTSRQVAAAQERCGLIEVELDVTDLDPAGVGEQVADALRTGDVLLYTSRERVDGDLSFSRRVSEAVTAVVRRALRARPGWLIAKGGITSHDVAVHGLGLRRAEVLGQLLPGMISVLQPIDADPDALGMPYVVFAGNVGDEGTLAEIVERVRS</sequence>
<comment type="similarity">
    <text evidence="1">Belongs to the four-carbon acid sugar kinase family.</text>
</comment>
<gene>
    <name evidence="9" type="ORF">C8N24_5243</name>
</gene>
<proteinExistence type="inferred from homology"/>
<dbReference type="Pfam" id="PF17042">
    <property type="entry name" value="NBD_C"/>
    <property type="match status" value="1"/>
</dbReference>
<dbReference type="Gene3D" id="3.40.980.20">
    <property type="entry name" value="Four-carbon acid sugar kinase, nucleotide binding domain"/>
    <property type="match status" value="1"/>
</dbReference>
<keyword evidence="2" id="KW-0808">Transferase</keyword>
<organism evidence="9 10">
    <name type="scientific">Solirubrobacter pauli</name>
    <dbReference type="NCBI Taxonomy" id="166793"/>
    <lineage>
        <taxon>Bacteria</taxon>
        <taxon>Bacillati</taxon>
        <taxon>Actinomycetota</taxon>
        <taxon>Thermoleophilia</taxon>
        <taxon>Solirubrobacterales</taxon>
        <taxon>Solirubrobacteraceae</taxon>
        <taxon>Solirubrobacter</taxon>
    </lineage>
</organism>
<keyword evidence="5" id="KW-0067">ATP-binding</keyword>